<feature type="domain" description="HTH cro/C1-type" evidence="1">
    <location>
        <begin position="25"/>
        <end position="79"/>
    </location>
</feature>
<dbReference type="SMART" id="SM00530">
    <property type="entry name" value="HTH_XRE"/>
    <property type="match status" value="1"/>
</dbReference>
<dbReference type="InterPro" id="IPR001387">
    <property type="entry name" value="Cro/C1-type_HTH"/>
</dbReference>
<protein>
    <submittedName>
        <fullName evidence="2">Helix-turn-helix domain-containing protein</fullName>
    </submittedName>
</protein>
<sequence>MTPDETWIAETPAPTVCQQILAHRLRSRRLELGMKISDVAARLRFSSSKISRLETEERIAQVEDVHTLAGLYGFSGAETAELVQLAIGARQRSPFKDFHPASPERDYLELEVVARRVRAFDPNLVHGLLQLPSYTSEVLHGRGILEHQRILDSRAVRQRRLTGVSPLPIEFVVGEAALRMNTQDPTVMQDQIAHLLAVSTWPNVVLQVLPSSAGPAMGRLEGFNILESGKEGLADVVYVELLTRQLIIDERDQVSRYEDAFQSLSKQALTSEESRDFLESIQRQ</sequence>
<dbReference type="RefSeq" id="WP_214159476.1">
    <property type="nucleotide sequence ID" value="NZ_JAHBAY010000014.1"/>
</dbReference>
<dbReference type="InterPro" id="IPR043917">
    <property type="entry name" value="DUF5753"/>
</dbReference>
<dbReference type="Gene3D" id="1.10.260.40">
    <property type="entry name" value="lambda repressor-like DNA-binding domains"/>
    <property type="match status" value="1"/>
</dbReference>
<proteinExistence type="predicted"/>
<comment type="caution">
    <text evidence="2">The sequence shown here is derived from an EMBL/GenBank/DDBJ whole genome shotgun (WGS) entry which is preliminary data.</text>
</comment>
<dbReference type="Pfam" id="PF13560">
    <property type="entry name" value="HTH_31"/>
    <property type="match status" value="1"/>
</dbReference>
<dbReference type="SUPFAM" id="SSF47413">
    <property type="entry name" value="lambda repressor-like DNA-binding domains"/>
    <property type="match status" value="1"/>
</dbReference>
<evidence type="ECO:0000313" key="2">
    <source>
        <dbReference type="EMBL" id="MBT0772937.1"/>
    </source>
</evidence>
<dbReference type="Proteomes" id="UP001197247">
    <property type="component" value="Unassembled WGS sequence"/>
</dbReference>
<evidence type="ECO:0000313" key="3">
    <source>
        <dbReference type="Proteomes" id="UP001197247"/>
    </source>
</evidence>
<dbReference type="EMBL" id="JAHBAY010000014">
    <property type="protein sequence ID" value="MBT0772937.1"/>
    <property type="molecule type" value="Genomic_DNA"/>
</dbReference>
<gene>
    <name evidence="2" type="ORF">KIH74_28600</name>
</gene>
<keyword evidence="3" id="KW-1185">Reference proteome</keyword>
<organism evidence="2 3">
    <name type="scientific">Kineosporia corallincola</name>
    <dbReference type="NCBI Taxonomy" id="2835133"/>
    <lineage>
        <taxon>Bacteria</taxon>
        <taxon>Bacillati</taxon>
        <taxon>Actinomycetota</taxon>
        <taxon>Actinomycetes</taxon>
        <taxon>Kineosporiales</taxon>
        <taxon>Kineosporiaceae</taxon>
        <taxon>Kineosporia</taxon>
    </lineage>
</organism>
<evidence type="ECO:0000259" key="1">
    <source>
        <dbReference type="PROSITE" id="PS50943"/>
    </source>
</evidence>
<dbReference type="CDD" id="cd00093">
    <property type="entry name" value="HTH_XRE"/>
    <property type="match status" value="1"/>
</dbReference>
<dbReference type="PROSITE" id="PS50943">
    <property type="entry name" value="HTH_CROC1"/>
    <property type="match status" value="1"/>
</dbReference>
<reference evidence="2 3" key="1">
    <citation type="submission" date="2021-05" db="EMBL/GenBank/DDBJ databases">
        <title>Kineosporia and Streptomyces sp. nov. two new marine actinobacteria isolated from Coral.</title>
        <authorList>
            <person name="Buangrab K."/>
            <person name="Sutthacheep M."/>
            <person name="Yeemin T."/>
            <person name="Harunari E."/>
            <person name="Igarashi Y."/>
            <person name="Kanchanasin P."/>
            <person name="Tanasupawat S."/>
            <person name="Phongsopitanun W."/>
        </authorList>
    </citation>
    <scope>NUCLEOTIDE SEQUENCE [LARGE SCALE GENOMIC DNA]</scope>
    <source>
        <strain evidence="2 3">J2-2</strain>
    </source>
</reference>
<name>A0ABS5TPA5_9ACTN</name>
<dbReference type="InterPro" id="IPR010982">
    <property type="entry name" value="Lambda_DNA-bd_dom_sf"/>
</dbReference>
<dbReference type="Pfam" id="PF19054">
    <property type="entry name" value="DUF5753"/>
    <property type="match status" value="1"/>
</dbReference>
<accession>A0ABS5TPA5</accession>